<evidence type="ECO:0000313" key="2">
    <source>
        <dbReference type="Proteomes" id="UP001155034"/>
    </source>
</evidence>
<reference evidence="1" key="1">
    <citation type="submission" date="2022-08" db="EMBL/GenBank/DDBJ databases">
        <title>Genomic Encyclopedia of Type Strains, Phase V (KMG-V): Genome sequencing to study the core and pangenomes of soil and plant-associated prokaryotes.</title>
        <authorList>
            <person name="Whitman W."/>
        </authorList>
    </citation>
    <scope>NUCLEOTIDE SEQUENCE</scope>
    <source>
        <strain evidence="1">SP2016B</strain>
    </source>
</reference>
<sequence length="219" mass="22102">MPLDLTRLDVTAETVNVDDAAEFTITIGAQDTALDVSAATVDVQEASALDVSAATVEVQEATALDVSASTVPVEQQTPVQVEDSGGTAIDPATEGKLESVRALLDKLDDALTSVGSDEVRATIENGASPVAFPDTGRRTVSTAGSPEALVSSSAPVASGVEVKAMPGNTGTAFVFISGESKSDSYPLAPGDEVFMPVDDASKVIVDVGTGGDTVAFIAA</sequence>
<gene>
    <name evidence="1" type="ORF">GGP82_002449</name>
</gene>
<organism evidence="1 2">
    <name type="scientific">Salinibacter ruber</name>
    <dbReference type="NCBI Taxonomy" id="146919"/>
    <lineage>
        <taxon>Bacteria</taxon>
        <taxon>Pseudomonadati</taxon>
        <taxon>Rhodothermota</taxon>
        <taxon>Rhodothermia</taxon>
        <taxon>Rhodothermales</taxon>
        <taxon>Salinibacteraceae</taxon>
        <taxon>Salinibacter</taxon>
    </lineage>
</organism>
<accession>A0A9X2RG96</accession>
<protein>
    <submittedName>
        <fullName evidence="1">Uncharacterized protein</fullName>
    </submittedName>
</protein>
<dbReference type="Proteomes" id="UP001155034">
    <property type="component" value="Unassembled WGS sequence"/>
</dbReference>
<comment type="caution">
    <text evidence="1">The sequence shown here is derived from an EMBL/GenBank/DDBJ whole genome shotgun (WGS) entry which is preliminary data.</text>
</comment>
<proteinExistence type="predicted"/>
<dbReference type="AlphaFoldDB" id="A0A9X2RG96"/>
<evidence type="ECO:0000313" key="1">
    <source>
        <dbReference type="EMBL" id="MCS3865885.1"/>
    </source>
</evidence>
<dbReference type="EMBL" id="JANTYZ010000007">
    <property type="protein sequence ID" value="MCS3865885.1"/>
    <property type="molecule type" value="Genomic_DNA"/>
</dbReference>
<name>A0A9X2RG96_9BACT</name>
<dbReference type="RefSeq" id="WP_259083807.1">
    <property type="nucleotide sequence ID" value="NZ_JANTYZ010000007.1"/>
</dbReference>